<dbReference type="EMBL" id="KV429068">
    <property type="protein sequence ID" value="KZT68225.1"/>
    <property type="molecule type" value="Genomic_DNA"/>
</dbReference>
<evidence type="ECO:0000313" key="2">
    <source>
        <dbReference type="EMBL" id="KZT68225.1"/>
    </source>
</evidence>
<evidence type="ECO:0000256" key="1">
    <source>
        <dbReference type="SAM" id="MobiDB-lite"/>
    </source>
</evidence>
<organism evidence="2 3">
    <name type="scientific">Daedalea quercina L-15889</name>
    <dbReference type="NCBI Taxonomy" id="1314783"/>
    <lineage>
        <taxon>Eukaryota</taxon>
        <taxon>Fungi</taxon>
        <taxon>Dikarya</taxon>
        <taxon>Basidiomycota</taxon>
        <taxon>Agaricomycotina</taxon>
        <taxon>Agaricomycetes</taxon>
        <taxon>Polyporales</taxon>
        <taxon>Fomitopsis</taxon>
    </lineage>
</organism>
<keyword evidence="3" id="KW-1185">Reference proteome</keyword>
<proteinExistence type="predicted"/>
<feature type="compositionally biased region" description="Basic and acidic residues" evidence="1">
    <location>
        <begin position="9"/>
        <end position="19"/>
    </location>
</feature>
<dbReference type="Proteomes" id="UP000076727">
    <property type="component" value="Unassembled WGS sequence"/>
</dbReference>
<gene>
    <name evidence="2" type="ORF">DAEQUDRAFT_335243</name>
</gene>
<dbReference type="AlphaFoldDB" id="A0A165PHK3"/>
<evidence type="ECO:0000313" key="3">
    <source>
        <dbReference type="Proteomes" id="UP000076727"/>
    </source>
</evidence>
<feature type="region of interest" description="Disordered" evidence="1">
    <location>
        <begin position="1"/>
        <end position="49"/>
    </location>
</feature>
<name>A0A165PHK3_9APHY</name>
<feature type="compositionally biased region" description="Low complexity" evidence="1">
    <location>
        <begin position="35"/>
        <end position="48"/>
    </location>
</feature>
<sequence>MRRAIHSQSPDRDGDRWRGTSEVARQPAEGGEGTSGARAGARSSPARRIAIRRVNVDRVENQRRGTEEPYRGVGTVCACVRPPQETGSDRASCDADPQRAQQPARRATIRRVIDGRVHTPCLASAVVCEDQCVSYGGRAHACGSQVCMHPLCSTGECSHRSLSGQMSFSNAARAVRGRHTVPLVHRPRRSAADACHTCPAVRLPSIIQSRRRVPCPPSASGAHLFS</sequence>
<accession>A0A165PHK3</accession>
<reference evidence="2 3" key="1">
    <citation type="journal article" date="2016" name="Mol. Biol. Evol.">
        <title>Comparative Genomics of Early-Diverging Mushroom-Forming Fungi Provides Insights into the Origins of Lignocellulose Decay Capabilities.</title>
        <authorList>
            <person name="Nagy L.G."/>
            <person name="Riley R."/>
            <person name="Tritt A."/>
            <person name="Adam C."/>
            <person name="Daum C."/>
            <person name="Floudas D."/>
            <person name="Sun H."/>
            <person name="Yadav J.S."/>
            <person name="Pangilinan J."/>
            <person name="Larsson K.H."/>
            <person name="Matsuura K."/>
            <person name="Barry K."/>
            <person name="Labutti K."/>
            <person name="Kuo R."/>
            <person name="Ohm R.A."/>
            <person name="Bhattacharya S.S."/>
            <person name="Shirouzu T."/>
            <person name="Yoshinaga Y."/>
            <person name="Martin F.M."/>
            <person name="Grigoriev I.V."/>
            <person name="Hibbett D.S."/>
        </authorList>
    </citation>
    <scope>NUCLEOTIDE SEQUENCE [LARGE SCALE GENOMIC DNA]</scope>
    <source>
        <strain evidence="2 3">L-15889</strain>
    </source>
</reference>
<protein>
    <submittedName>
        <fullName evidence="2">Uncharacterized protein</fullName>
    </submittedName>
</protein>